<sequence>MTTNSGRKVMKTIRRPYRERPQLPGRRKLGMLEKKRDYTVRARDHQQKRDRLKKLEQAARLKNVDEFTYGMINAQMKGGVHKFAERDENLTEEEKKLIGTQDATYMQLRVSQEQKKIERLRENLHFVDVVTKKRAEDSGKAVFLSKEEARQLAAASKLGDTELKKTLKAMVSATGAADSSDTSDVEDVVLSDDEQETLPTSITNLGDLKSIVRARDRAYAELQARVNRVEKIKSIKNEVDTRRGLQAAQSRLRGHAGGGIKKIGTDARGNKVYKLAKERLR</sequence>
<accession>A0A058Z5Q4</accession>
<comment type="function">
    <text evidence="5">Involved in nucleolar processing of pre-18S ribosomal RNA.</text>
</comment>
<keyword evidence="3 5" id="KW-0698">rRNA processing</keyword>
<dbReference type="OrthoDB" id="29058at2759"/>
<comment type="subunit">
    <text evidence="5">Component of the ribosomal small subunit (SSU) processome.</text>
</comment>
<dbReference type="GO" id="GO:0032040">
    <property type="term" value="C:small-subunit processome"/>
    <property type="evidence" value="ECO:0007669"/>
    <property type="project" value="UniProtKB-UniRule"/>
</dbReference>
<gene>
    <name evidence="7" type="ORF">H696_03865</name>
</gene>
<dbReference type="eggNOG" id="KOG3237">
    <property type="taxonomic scope" value="Eukaryota"/>
</dbReference>
<dbReference type="RefSeq" id="XP_009496001.1">
    <property type="nucleotide sequence ID" value="XM_009497726.1"/>
</dbReference>
<dbReference type="STRING" id="691883.A0A058Z5Q4"/>
<evidence type="ECO:0000256" key="5">
    <source>
        <dbReference type="PIRNR" id="PIRNR015952"/>
    </source>
</evidence>
<evidence type="ECO:0000256" key="6">
    <source>
        <dbReference type="SAM" id="MobiDB-lite"/>
    </source>
</evidence>
<evidence type="ECO:0000256" key="2">
    <source>
        <dbReference type="ARBA" id="ARBA00008105"/>
    </source>
</evidence>
<organism evidence="7">
    <name type="scientific">Fonticula alba</name>
    <name type="common">Slime mold</name>
    <dbReference type="NCBI Taxonomy" id="691883"/>
    <lineage>
        <taxon>Eukaryota</taxon>
        <taxon>Rotosphaerida</taxon>
        <taxon>Fonticulaceae</taxon>
        <taxon>Fonticula</taxon>
    </lineage>
</organism>
<name>A0A058Z5Q4_FONAL</name>
<dbReference type="Pfam" id="PF03998">
    <property type="entry name" value="Utp11"/>
    <property type="match status" value="1"/>
</dbReference>
<evidence type="ECO:0000313" key="8">
    <source>
        <dbReference type="Proteomes" id="UP000030693"/>
    </source>
</evidence>
<dbReference type="AlphaFoldDB" id="A0A058Z5Q4"/>
<evidence type="ECO:0000256" key="4">
    <source>
        <dbReference type="ARBA" id="ARBA00023242"/>
    </source>
</evidence>
<keyword evidence="4 5" id="KW-0539">Nucleus</keyword>
<evidence type="ECO:0000256" key="1">
    <source>
        <dbReference type="ARBA" id="ARBA00004604"/>
    </source>
</evidence>
<dbReference type="PANTHER" id="PTHR12838:SF0">
    <property type="entry name" value="U3 SMALL NUCLEOLAR RNA-ASSOCIATED PROTEIN 11-RELATED"/>
    <property type="match status" value="1"/>
</dbReference>
<dbReference type="PIRSF" id="PIRSF015952">
    <property type="entry name" value="U3snoRNP11"/>
    <property type="match status" value="1"/>
</dbReference>
<dbReference type="EMBL" id="KB932206">
    <property type="protein sequence ID" value="KCV69436.1"/>
    <property type="molecule type" value="Genomic_DNA"/>
</dbReference>
<evidence type="ECO:0000256" key="3">
    <source>
        <dbReference type="ARBA" id="ARBA00022552"/>
    </source>
</evidence>
<dbReference type="GeneID" id="20528590"/>
<dbReference type="InterPro" id="IPR007144">
    <property type="entry name" value="SSU_processome_Utp11"/>
</dbReference>
<dbReference type="PANTHER" id="PTHR12838">
    <property type="entry name" value="U3 SMALL NUCLEOLAR RNA-ASSOCIATED PROTEIN 11"/>
    <property type="match status" value="1"/>
</dbReference>
<comment type="subcellular location">
    <subcellularLocation>
        <location evidence="1 5">Nucleus</location>
        <location evidence="1 5">Nucleolus</location>
    </subcellularLocation>
</comment>
<dbReference type="Proteomes" id="UP000030693">
    <property type="component" value="Unassembled WGS sequence"/>
</dbReference>
<keyword evidence="8" id="KW-1185">Reference proteome</keyword>
<dbReference type="GO" id="GO:0006364">
    <property type="term" value="P:rRNA processing"/>
    <property type="evidence" value="ECO:0007669"/>
    <property type="project" value="UniProtKB-UniRule"/>
</dbReference>
<proteinExistence type="inferred from homology"/>
<feature type="region of interest" description="Disordered" evidence="6">
    <location>
        <begin position="1"/>
        <end position="23"/>
    </location>
</feature>
<evidence type="ECO:0000313" key="7">
    <source>
        <dbReference type="EMBL" id="KCV69436.1"/>
    </source>
</evidence>
<protein>
    <recommendedName>
        <fullName evidence="5">U3 small nucleolar RNA-associated protein 11</fullName>
        <shortName evidence="5">U3 snoRNA-associated protein 11</shortName>
    </recommendedName>
</protein>
<comment type="similarity">
    <text evidence="2 5">Belongs to the UTP11 family.</text>
</comment>
<reference evidence="7" key="1">
    <citation type="submission" date="2013-04" db="EMBL/GenBank/DDBJ databases">
        <title>The Genome Sequence of Fonticula alba ATCC 38817.</title>
        <authorList>
            <consortium name="The Broad Institute Genomics Platform"/>
            <person name="Russ C."/>
            <person name="Cuomo C."/>
            <person name="Burger G."/>
            <person name="Gray M.W."/>
            <person name="Holland P.W.H."/>
            <person name="King N."/>
            <person name="Lang F.B.F."/>
            <person name="Roger A.J."/>
            <person name="Ruiz-Trillo I."/>
            <person name="Brown M."/>
            <person name="Walker B."/>
            <person name="Young S."/>
            <person name="Zeng Q."/>
            <person name="Gargeya S."/>
            <person name="Fitzgerald M."/>
            <person name="Haas B."/>
            <person name="Abouelleil A."/>
            <person name="Allen A.W."/>
            <person name="Alvarado L."/>
            <person name="Arachchi H.M."/>
            <person name="Berlin A.M."/>
            <person name="Chapman S.B."/>
            <person name="Gainer-Dewar J."/>
            <person name="Goldberg J."/>
            <person name="Griggs A."/>
            <person name="Gujja S."/>
            <person name="Hansen M."/>
            <person name="Howarth C."/>
            <person name="Imamovic A."/>
            <person name="Ireland A."/>
            <person name="Larimer J."/>
            <person name="McCowan C."/>
            <person name="Murphy C."/>
            <person name="Pearson M."/>
            <person name="Poon T.W."/>
            <person name="Priest M."/>
            <person name="Roberts A."/>
            <person name="Saif S."/>
            <person name="Shea T."/>
            <person name="Sisk P."/>
            <person name="Sykes S."/>
            <person name="Wortman J."/>
            <person name="Nusbaum C."/>
            <person name="Birren B."/>
        </authorList>
    </citation>
    <scope>NUCLEOTIDE SEQUENCE [LARGE SCALE GENOMIC DNA]</scope>
    <source>
        <strain evidence="7">ATCC 38817</strain>
    </source>
</reference>